<keyword evidence="2" id="KW-1185">Reference proteome</keyword>
<accession>A0A1R3FU93</accession>
<dbReference type="Proteomes" id="UP000188268">
    <property type="component" value="Unassembled WGS sequence"/>
</dbReference>
<sequence>MTKRKTLILKDLRPTAPASGLFIEKIREFMDEHTKSEGIINGMAVCKTYLQNEDYNVDVPLYIIEELSSTTSCILCNTTDEKLCSMEIDKIIEDLQCEELNRIARYCRDCSESNLITIRDLLEKKGESAEDYLAREAEE</sequence>
<dbReference type="AlphaFoldDB" id="A0A1R3FU93"/>
<protein>
    <submittedName>
        <fullName evidence="1">Uncharacterized protein</fullName>
    </submittedName>
</protein>
<evidence type="ECO:0000313" key="2">
    <source>
        <dbReference type="Proteomes" id="UP000188268"/>
    </source>
</evidence>
<comment type="caution">
    <text evidence="1">The sequence shown here is derived from an EMBL/GenBank/DDBJ whole genome shotgun (WGS) entry which is preliminary data.</text>
</comment>
<evidence type="ECO:0000313" key="1">
    <source>
        <dbReference type="EMBL" id="OMO49423.1"/>
    </source>
</evidence>
<dbReference type="EMBL" id="AWWV01016488">
    <property type="protein sequence ID" value="OMO49423.1"/>
    <property type="molecule type" value="Genomic_DNA"/>
</dbReference>
<name>A0A1R3FU93_COCAP</name>
<dbReference type="Gramene" id="OMO49423">
    <property type="protein sequence ID" value="OMO49423"/>
    <property type="gene ID" value="CCACVL1_31009"/>
</dbReference>
<reference evidence="1 2" key="1">
    <citation type="submission" date="2013-09" db="EMBL/GenBank/DDBJ databases">
        <title>Corchorus capsularis genome sequencing.</title>
        <authorList>
            <person name="Alam M."/>
            <person name="Haque M.S."/>
            <person name="Islam M.S."/>
            <person name="Emdad E.M."/>
            <person name="Islam M.M."/>
            <person name="Ahmed B."/>
            <person name="Halim A."/>
            <person name="Hossen Q.M.M."/>
            <person name="Hossain M.Z."/>
            <person name="Ahmed R."/>
            <person name="Khan M.M."/>
            <person name="Islam R."/>
            <person name="Rashid M.M."/>
            <person name="Khan S.A."/>
            <person name="Rahman M.S."/>
            <person name="Alam M."/>
        </authorList>
    </citation>
    <scope>NUCLEOTIDE SEQUENCE [LARGE SCALE GENOMIC DNA]</scope>
    <source>
        <strain evidence="2">cv. CVL-1</strain>
        <tissue evidence="1">Whole seedling</tissue>
    </source>
</reference>
<proteinExistence type="predicted"/>
<organism evidence="1 2">
    <name type="scientific">Corchorus capsularis</name>
    <name type="common">Jute</name>
    <dbReference type="NCBI Taxonomy" id="210143"/>
    <lineage>
        <taxon>Eukaryota</taxon>
        <taxon>Viridiplantae</taxon>
        <taxon>Streptophyta</taxon>
        <taxon>Embryophyta</taxon>
        <taxon>Tracheophyta</taxon>
        <taxon>Spermatophyta</taxon>
        <taxon>Magnoliopsida</taxon>
        <taxon>eudicotyledons</taxon>
        <taxon>Gunneridae</taxon>
        <taxon>Pentapetalae</taxon>
        <taxon>rosids</taxon>
        <taxon>malvids</taxon>
        <taxon>Malvales</taxon>
        <taxon>Malvaceae</taxon>
        <taxon>Grewioideae</taxon>
        <taxon>Apeibeae</taxon>
        <taxon>Corchorus</taxon>
    </lineage>
</organism>
<gene>
    <name evidence="1" type="ORF">CCACVL1_31009</name>
</gene>
<dbReference type="OrthoDB" id="1739532at2759"/>